<dbReference type="Gene3D" id="1.10.10.900">
    <property type="entry name" value="SBDS protein C-terminal domain, subdomain 1"/>
    <property type="match status" value="1"/>
</dbReference>
<dbReference type="AlphaFoldDB" id="A0A0N5AF37"/>
<keyword evidence="5" id="KW-0963">Cytoplasm</keyword>
<dbReference type="STRING" id="451379.A0A0N5AF37"/>
<dbReference type="GO" id="GO:0005634">
    <property type="term" value="C:nucleus"/>
    <property type="evidence" value="ECO:0007669"/>
    <property type="project" value="UniProtKB-SubCell"/>
</dbReference>
<dbReference type="FunFam" id="3.30.1250.10:FF:000001">
    <property type="entry name" value="SBDS, ribosome maturation factor"/>
    <property type="match status" value="1"/>
</dbReference>
<dbReference type="InterPro" id="IPR037188">
    <property type="entry name" value="Sdo1/SBDS_central_sf"/>
</dbReference>
<dbReference type="SUPFAM" id="SSF89895">
    <property type="entry name" value="FYSH domain"/>
    <property type="match status" value="1"/>
</dbReference>
<dbReference type="Pfam" id="PF20268">
    <property type="entry name" value="SBDS_C"/>
    <property type="match status" value="1"/>
</dbReference>
<proteinExistence type="inferred from homology"/>
<dbReference type="InterPro" id="IPR046928">
    <property type="entry name" value="SDO1/SBDS_C"/>
</dbReference>
<evidence type="ECO:0000256" key="3">
    <source>
        <dbReference type="ARBA" id="ARBA00007433"/>
    </source>
</evidence>
<dbReference type="InterPro" id="IPR018978">
    <property type="entry name" value="SDO1/SBDS_central"/>
</dbReference>
<evidence type="ECO:0000256" key="1">
    <source>
        <dbReference type="ARBA" id="ARBA00004123"/>
    </source>
</evidence>
<dbReference type="NCBIfam" id="TIGR00291">
    <property type="entry name" value="RNA_SBDS"/>
    <property type="match status" value="1"/>
</dbReference>
<evidence type="ECO:0000313" key="13">
    <source>
        <dbReference type="WBParaSite" id="SMUV_0000287201-mRNA-1"/>
    </source>
</evidence>
<organism evidence="12 13">
    <name type="scientific">Syphacia muris</name>
    <dbReference type="NCBI Taxonomy" id="451379"/>
    <lineage>
        <taxon>Eukaryota</taxon>
        <taxon>Metazoa</taxon>
        <taxon>Ecdysozoa</taxon>
        <taxon>Nematoda</taxon>
        <taxon>Chromadorea</taxon>
        <taxon>Rhabditida</taxon>
        <taxon>Spirurina</taxon>
        <taxon>Oxyuridomorpha</taxon>
        <taxon>Oxyuroidea</taxon>
        <taxon>Oxyuridae</taxon>
        <taxon>Syphacia</taxon>
    </lineage>
</organism>
<comment type="similarity">
    <text evidence="3">Belongs to the SDO1/SBDS family.</text>
</comment>
<keyword evidence="7" id="KW-0539">Nucleus</keyword>
<keyword evidence="12" id="KW-1185">Reference proteome</keyword>
<feature type="domain" description="Ribosome maturation protein SDO1/SBDS N-terminal" evidence="9">
    <location>
        <begin position="16"/>
        <end position="103"/>
    </location>
</feature>
<dbReference type="Pfam" id="PF09377">
    <property type="entry name" value="SBDS_domain_II"/>
    <property type="match status" value="1"/>
</dbReference>
<evidence type="ECO:0000259" key="10">
    <source>
        <dbReference type="Pfam" id="PF09377"/>
    </source>
</evidence>
<evidence type="ECO:0000313" key="12">
    <source>
        <dbReference type="Proteomes" id="UP000046393"/>
    </source>
</evidence>
<dbReference type="Proteomes" id="UP000046393">
    <property type="component" value="Unplaced"/>
</dbReference>
<dbReference type="InterPro" id="IPR036786">
    <property type="entry name" value="Ribosome_mat_SBDS_N_sf"/>
</dbReference>
<reference evidence="13" key="1">
    <citation type="submission" date="2017-02" db="UniProtKB">
        <authorList>
            <consortium name="WormBaseParasite"/>
        </authorList>
    </citation>
    <scope>IDENTIFICATION</scope>
</reference>
<evidence type="ECO:0000256" key="7">
    <source>
        <dbReference type="ARBA" id="ARBA00023242"/>
    </source>
</evidence>
<evidence type="ECO:0000259" key="9">
    <source>
        <dbReference type="Pfam" id="PF01172"/>
    </source>
</evidence>
<dbReference type="GO" id="GO:0042256">
    <property type="term" value="P:cytosolic ribosome assembly"/>
    <property type="evidence" value="ECO:0007669"/>
    <property type="project" value="InterPro"/>
</dbReference>
<evidence type="ECO:0000259" key="11">
    <source>
        <dbReference type="Pfam" id="PF20268"/>
    </source>
</evidence>
<feature type="domain" description="Ribosome maturation protein SDO1/SBDS C-terminal" evidence="11">
    <location>
        <begin position="174"/>
        <end position="242"/>
    </location>
</feature>
<feature type="domain" description="Ribosome maturation protein SDO1/SBDS central" evidence="10">
    <location>
        <begin position="111"/>
        <end position="172"/>
    </location>
</feature>
<dbReference type="InterPro" id="IPR002140">
    <property type="entry name" value="Sdo1/SBDS"/>
</dbReference>
<dbReference type="InterPro" id="IPR018023">
    <property type="entry name" value="Ribosome_mat_SBDS_CS"/>
</dbReference>
<comment type="subunit">
    <text evidence="8">Associates with the 60S ribosomal subunit.</text>
</comment>
<dbReference type="Gene3D" id="3.30.70.240">
    <property type="match status" value="1"/>
</dbReference>
<keyword evidence="6" id="KW-0690">Ribosome biogenesis</keyword>
<evidence type="ECO:0000256" key="5">
    <source>
        <dbReference type="ARBA" id="ARBA00022490"/>
    </source>
</evidence>
<name>A0A0N5AF37_9BILA</name>
<dbReference type="PANTHER" id="PTHR10927">
    <property type="entry name" value="RIBOSOME MATURATION PROTEIN SBDS"/>
    <property type="match status" value="1"/>
</dbReference>
<dbReference type="SUPFAM" id="SSF109728">
    <property type="entry name" value="Hypothetical protein AF0491, middle domain"/>
    <property type="match status" value="1"/>
</dbReference>
<sequence length="253" mass="28597">MGTRINTPTNVKLLTNVAVVRMKKCGKRFEIACYKNKVFNWRNKTEKNIDEVLQTEAVFSNVSKGQLAKRDDLVSAFGTEDQLEICKIILEKGDLQVSDKERQVQTESSFKEVANLIASMCVNPDTKRPYSVAVIEKALRDAHFSNKTSSSVKKQALEMIPKLREVMKIDRAEMRLRTSVDSSDAKKVYGRLKSLFKNIEVEDWDPQGNLEIVGLIEPGSYRKVDELLKSAKNAGRLELLSLKVINEGDIEIS</sequence>
<dbReference type="Gene3D" id="3.30.1250.10">
    <property type="entry name" value="Ribosome maturation protein SBDS, N-terminal domain"/>
    <property type="match status" value="1"/>
</dbReference>
<comment type="subcellular location">
    <subcellularLocation>
        <location evidence="2">Cytoplasm</location>
    </subcellularLocation>
    <subcellularLocation>
        <location evidence="1">Nucleus</location>
    </subcellularLocation>
</comment>
<dbReference type="InterPro" id="IPR039100">
    <property type="entry name" value="Sdo1/SBDS-like"/>
</dbReference>
<dbReference type="GO" id="GO:0005737">
    <property type="term" value="C:cytoplasm"/>
    <property type="evidence" value="ECO:0007669"/>
    <property type="project" value="UniProtKB-SubCell"/>
</dbReference>
<evidence type="ECO:0000256" key="8">
    <source>
        <dbReference type="ARBA" id="ARBA00049708"/>
    </source>
</evidence>
<evidence type="ECO:0000256" key="6">
    <source>
        <dbReference type="ARBA" id="ARBA00022517"/>
    </source>
</evidence>
<dbReference type="InterPro" id="IPR019783">
    <property type="entry name" value="SDO1/SBDS_N"/>
</dbReference>
<accession>A0A0N5AF37</accession>
<dbReference type="Pfam" id="PF01172">
    <property type="entry name" value="SBDS_N"/>
    <property type="match status" value="1"/>
</dbReference>
<dbReference type="PROSITE" id="PS01267">
    <property type="entry name" value="UPF0023"/>
    <property type="match status" value="1"/>
</dbReference>
<protein>
    <recommendedName>
        <fullName evidence="4">Ribosome maturation protein SBDS</fullName>
    </recommendedName>
</protein>
<evidence type="ECO:0000256" key="4">
    <source>
        <dbReference type="ARBA" id="ARBA00014814"/>
    </source>
</evidence>
<dbReference type="PANTHER" id="PTHR10927:SF1">
    <property type="entry name" value="RIBOSOME MATURATION PROTEIN SBDS"/>
    <property type="match status" value="1"/>
</dbReference>
<evidence type="ECO:0000256" key="2">
    <source>
        <dbReference type="ARBA" id="ARBA00004496"/>
    </source>
</evidence>
<dbReference type="WBParaSite" id="SMUV_0000287201-mRNA-1">
    <property type="protein sequence ID" value="SMUV_0000287201-mRNA-1"/>
    <property type="gene ID" value="SMUV_0000287201"/>
</dbReference>